<sequence>MNAKEAVAKRIQGLCAEHDLAINALANQAGISPSTVYSILNTKSQNPGVVTLQKLCDGIGITLREFFDDDLFEHIEPEVQ</sequence>
<dbReference type="PROSITE" id="PS50943">
    <property type="entry name" value="HTH_CROC1"/>
    <property type="match status" value="1"/>
</dbReference>
<dbReference type="RefSeq" id="WP_087229631.1">
    <property type="nucleotide sequence ID" value="NZ_JAKNHQ010000020.1"/>
</dbReference>
<organism evidence="2 3">
    <name type="scientific">Anaeromassilibacillus senegalensis</name>
    <dbReference type="NCBI Taxonomy" id="1673717"/>
    <lineage>
        <taxon>Bacteria</taxon>
        <taxon>Bacillati</taxon>
        <taxon>Bacillota</taxon>
        <taxon>Clostridia</taxon>
        <taxon>Eubacteriales</taxon>
        <taxon>Acutalibacteraceae</taxon>
        <taxon>Anaeromassilibacillus</taxon>
    </lineage>
</organism>
<evidence type="ECO:0000313" key="2">
    <source>
        <dbReference type="EMBL" id="MCG4611651.1"/>
    </source>
</evidence>
<accession>A0ABS9MLE9</accession>
<dbReference type="InterPro" id="IPR010982">
    <property type="entry name" value="Lambda_DNA-bd_dom_sf"/>
</dbReference>
<name>A0ABS9MLE9_9FIRM</name>
<proteinExistence type="predicted"/>
<comment type="caution">
    <text evidence="2">The sequence shown here is derived from an EMBL/GenBank/DDBJ whole genome shotgun (WGS) entry which is preliminary data.</text>
</comment>
<dbReference type="EMBL" id="JAKNHQ010000020">
    <property type="protein sequence ID" value="MCG4611651.1"/>
    <property type="molecule type" value="Genomic_DNA"/>
</dbReference>
<evidence type="ECO:0000259" key="1">
    <source>
        <dbReference type="PROSITE" id="PS50943"/>
    </source>
</evidence>
<dbReference type="Pfam" id="PF13443">
    <property type="entry name" value="HTH_26"/>
    <property type="match status" value="1"/>
</dbReference>
<dbReference type="CDD" id="cd00093">
    <property type="entry name" value="HTH_XRE"/>
    <property type="match status" value="1"/>
</dbReference>
<dbReference type="Proteomes" id="UP001298681">
    <property type="component" value="Unassembled WGS sequence"/>
</dbReference>
<evidence type="ECO:0000313" key="3">
    <source>
        <dbReference type="Proteomes" id="UP001298681"/>
    </source>
</evidence>
<keyword evidence="3" id="KW-1185">Reference proteome</keyword>
<reference evidence="2 3" key="1">
    <citation type="submission" date="2022-01" db="EMBL/GenBank/DDBJ databases">
        <title>Collection of gut derived symbiotic bacterial strains cultured from healthy donors.</title>
        <authorList>
            <person name="Lin H."/>
            <person name="Kohout C."/>
            <person name="Waligurski E."/>
            <person name="Pamer E.G."/>
        </authorList>
    </citation>
    <scope>NUCLEOTIDE SEQUENCE [LARGE SCALE GENOMIC DNA]</scope>
    <source>
        <strain evidence="2 3">DFI.7.58</strain>
    </source>
</reference>
<feature type="domain" description="HTH cro/C1-type" evidence="1">
    <location>
        <begin position="11"/>
        <end position="66"/>
    </location>
</feature>
<dbReference type="Gene3D" id="1.10.260.40">
    <property type="entry name" value="lambda repressor-like DNA-binding domains"/>
    <property type="match status" value="1"/>
</dbReference>
<protein>
    <submittedName>
        <fullName evidence="2">Helix-turn-helix transcriptional regulator</fullName>
    </submittedName>
</protein>
<dbReference type="SMART" id="SM00530">
    <property type="entry name" value="HTH_XRE"/>
    <property type="match status" value="1"/>
</dbReference>
<gene>
    <name evidence="2" type="ORF">L0P57_12015</name>
</gene>
<dbReference type="SUPFAM" id="SSF47413">
    <property type="entry name" value="lambda repressor-like DNA-binding domains"/>
    <property type="match status" value="1"/>
</dbReference>
<dbReference type="InterPro" id="IPR001387">
    <property type="entry name" value="Cro/C1-type_HTH"/>
</dbReference>